<comment type="caution">
    <text evidence="2">The sequence shown here is derived from an EMBL/GenBank/DDBJ whole genome shotgun (WGS) entry which is preliminary data.</text>
</comment>
<dbReference type="eggNOG" id="ENOG502T2EG">
    <property type="taxonomic scope" value="Eukaryota"/>
</dbReference>
<evidence type="ECO:0000313" key="2">
    <source>
        <dbReference type="EMBL" id="EDO06226.1"/>
    </source>
</evidence>
<dbReference type="AlphaFoldDB" id="A7ATG5"/>
<evidence type="ECO:0000313" key="3">
    <source>
        <dbReference type="Proteomes" id="UP000002173"/>
    </source>
</evidence>
<organism evidence="2 3">
    <name type="scientific">Babesia bovis</name>
    <dbReference type="NCBI Taxonomy" id="5865"/>
    <lineage>
        <taxon>Eukaryota</taxon>
        <taxon>Sar</taxon>
        <taxon>Alveolata</taxon>
        <taxon>Apicomplexa</taxon>
        <taxon>Aconoidasida</taxon>
        <taxon>Piroplasmida</taxon>
        <taxon>Babesiidae</taxon>
        <taxon>Babesia</taxon>
    </lineage>
</organism>
<dbReference type="VEuPathDB" id="PiroplasmaDB:BBOV_II002720"/>
<keyword evidence="3" id="KW-1185">Reference proteome</keyword>
<reference evidence="3" key="3">
    <citation type="journal article" date="2021" name="Int. J. Parasitol.">
        <title>Comparative analysis of gene expression between Babesia bovis blood stages and kinetes allowed by improved genome annotation.</title>
        <authorList>
            <person name="Ueti M.W."/>
            <person name="Johnson W.C."/>
            <person name="Kappmeyer L.S."/>
            <person name="Herndon D.R."/>
            <person name="Mousel M.R."/>
            <person name="Reif K.E."/>
            <person name="Taus N.S."/>
            <person name="Ifeonu O.O."/>
            <person name="Silva J.C."/>
            <person name="Suarez C.E."/>
            <person name="Brayton K.A."/>
        </authorList>
    </citation>
    <scope>NUCLEOTIDE SEQUENCE [LARGE SCALE GENOMIC DNA]</scope>
</reference>
<dbReference type="InParanoid" id="A7ATG5"/>
<accession>A7ATG5</accession>
<dbReference type="Proteomes" id="UP000002173">
    <property type="component" value="Unassembled WGS sequence"/>
</dbReference>
<dbReference type="KEGG" id="bbo:BBOV_II002720"/>
<evidence type="ECO:0000256" key="1">
    <source>
        <dbReference type="SAM" id="MobiDB-lite"/>
    </source>
</evidence>
<feature type="region of interest" description="Disordered" evidence="1">
    <location>
        <begin position="1"/>
        <end position="24"/>
    </location>
</feature>
<name>A7ATG5_BABBO</name>
<sequence length="360" mass="41670">MNGSTPCRHYDGESTHSSPGQMPESVWDEKWHNMVLHQKLRKEQDARLRQKLKEEREMEEFIECTFTPKTHGRSKNRTSEEVLRILKPLIGEEERILQELARIDNEEEAMIQQLSIGLRRHIAITQGCETEQLIHLCEQYREERLKEISKVKNLKLDVVGLLHEVERKFNLICVKEGLTEDDTERAGFSIESCRRIKKEILESIKGVDTLKDRSKVTSEIDAIIRKAKEDVERHRIQMLNNQFVHRSMGAKMPIHPRNQLPFVPQVPYMAVNPRVPFRAPAMNQNAPQIFYPQGVPQVPNAQPGTLKYLHQPVNQIRGTQDASMVQPVFSGGLNQFVNANTMQPRQPVMLQRNVGRKLVQ</sequence>
<gene>
    <name evidence="2" type="ORF">BBOV_II002720</name>
</gene>
<dbReference type="EMBL" id="AAXT01000003">
    <property type="protein sequence ID" value="EDO06226.1"/>
    <property type="molecule type" value="Genomic_DNA"/>
</dbReference>
<proteinExistence type="predicted"/>
<dbReference type="GeneID" id="5478024"/>
<reference evidence="2 3" key="1">
    <citation type="journal article" date="2007" name="PLoS Pathog.">
        <title>Genome sequence of Babesia bovis and comparative analysis of apicomplexan hemoprotozoa.</title>
        <authorList>
            <person name="Brayton K.A."/>
            <person name="Lau A.O.T."/>
            <person name="Herndon D.R."/>
            <person name="Hannick L."/>
            <person name="Kappmeyer L.S."/>
            <person name="Berens S.J."/>
            <person name="Bidwell S.L."/>
            <person name="Brown W.C."/>
            <person name="Crabtree J."/>
            <person name="Fadrosh D."/>
            <person name="Feldblum T."/>
            <person name="Forberger H.A."/>
            <person name="Haas B.J."/>
            <person name="Howell J.M."/>
            <person name="Khouri H."/>
            <person name="Koo H."/>
            <person name="Mann D.J."/>
            <person name="Norimine J."/>
            <person name="Paulsen I.T."/>
            <person name="Radune D."/>
            <person name="Ren Q."/>
            <person name="Smith R.K. Jr."/>
            <person name="Suarez C.E."/>
            <person name="White O."/>
            <person name="Wortman J.R."/>
            <person name="Knowles D.P. Jr."/>
            <person name="McElwain T.F."/>
            <person name="Nene V.M."/>
        </authorList>
    </citation>
    <scope>NUCLEOTIDE SEQUENCE [LARGE SCALE GENOMIC DNA]</scope>
    <source>
        <strain evidence="2">T2Bo</strain>
    </source>
</reference>
<protein>
    <submittedName>
        <fullName evidence="2">Uncharacterized protein</fullName>
    </submittedName>
</protein>
<reference evidence="3" key="2">
    <citation type="journal article" date="2020" name="Data Brief">
        <title>Transcriptome dataset of Babesia bovis life stages within vertebrate and invertebrate hosts.</title>
        <authorList>
            <person name="Ueti M.W."/>
            <person name="Johnson W.C."/>
            <person name="Kappmeyer L.S."/>
            <person name="Herndon D.R."/>
            <person name="Mousel M.R."/>
            <person name="Reif K.E."/>
            <person name="Taus N.S."/>
            <person name="Ifeonu O.O."/>
            <person name="Silva J.C."/>
            <person name="Suarez C.E."/>
            <person name="Brayton K.A."/>
        </authorList>
    </citation>
    <scope>NUCLEOTIDE SEQUENCE [LARGE SCALE GENOMIC DNA]</scope>
</reference>
<dbReference type="RefSeq" id="XP_001609794.1">
    <property type="nucleotide sequence ID" value="XM_001609744.1"/>
</dbReference>